<dbReference type="Pfam" id="PF18202">
    <property type="entry name" value="TQ"/>
    <property type="match status" value="4"/>
</dbReference>
<name>A0A7K1J5Z7_9BIFI</name>
<feature type="transmembrane region" description="Helical" evidence="2">
    <location>
        <begin position="711"/>
        <end position="732"/>
    </location>
</feature>
<evidence type="ECO:0000313" key="4">
    <source>
        <dbReference type="EMBL" id="MUH60098.1"/>
    </source>
</evidence>
<keyword evidence="2" id="KW-0472">Membrane</keyword>
<proteinExistence type="predicted"/>
<dbReference type="Proteomes" id="UP000487882">
    <property type="component" value="Unassembled WGS sequence"/>
</dbReference>
<sequence>MGVIAWQLTSKTTGETHVIVSDTNGSLHTKSCETPFNGNSDTTGCRPHTHNTNANDPDSPNTNGAVVKNADGSYTVRDASKLDPQAGIWFTGIGPNSASQSVEWTGANTYRVTRDGQARNASVNDALRALPYDDYQLTELPTPGANDDHRMISVTVSAKEYSKNADGSINHDGTGIDLDYGTLDNETIGITTRLAYHGAGADAFDGDGNSGGKTAPATGTVELTDTADYWGLTPGDYSDMGALYVVNNGETVGAPLVTVSKPLTVKNPNGGTAKLTFTIANAEALAGKTVVAFRTITDENGNVMVVHNDASDGAQQVSFPQIHTQASSSVSDEAEAAKGVVSVSDEVAYENLQPGKEYTMNGELHHRTTAESGESEDGGIIHDVNGDEVRASLTFTPTQPNGTVTMTFLFEPSESLAGATVVAFEELHKNSAVFAAHADIDDDGQSVRIVGIATQASDASTHTHTGAHSIALKQTDVVAYTGVQPGTNYEVRGELHIRNADGSDGGALTDKRGNAVTTTAQFVAEEESGQIKLEFSAELSRELENVQTVAFERLYAESQLVAVHADIHDDGQTVSYPAIGTTLAGEQGEKTIKRGEQTTLIDAVAYSGLTVGEHYSLTGKLVDGDGNPVNSSGGSTEFVAEQSEGSVTVEFTVNAAELDGKSTIVAFEYLSSEDGTLVAQHEDLNSESQTVRIDEPAATDPHETAATGSQIGVAALLAAVCIGVGLVIVLVASRRSRCKR</sequence>
<dbReference type="InterPro" id="IPR041100">
    <property type="entry name" value="TQ"/>
</dbReference>
<dbReference type="AlphaFoldDB" id="A0A7K1J5Z7"/>
<dbReference type="NCBIfam" id="NF033903">
    <property type="entry name" value="VaFE_rpt"/>
    <property type="match status" value="4"/>
</dbReference>
<evidence type="ECO:0000256" key="2">
    <source>
        <dbReference type="SAM" id="Phobius"/>
    </source>
</evidence>
<gene>
    <name evidence="4" type="ORF">GSD1FS_1449</name>
</gene>
<feature type="compositionally biased region" description="Polar residues" evidence="1">
    <location>
        <begin position="50"/>
        <end position="64"/>
    </location>
</feature>
<dbReference type="EMBL" id="WNLP01000007">
    <property type="protein sequence ID" value="MUH60098.1"/>
    <property type="molecule type" value="Genomic_DNA"/>
</dbReference>
<accession>A0A7K1J5Z7</accession>
<evidence type="ECO:0000259" key="3">
    <source>
        <dbReference type="Pfam" id="PF18202"/>
    </source>
</evidence>
<evidence type="ECO:0000256" key="1">
    <source>
        <dbReference type="SAM" id="MobiDB-lite"/>
    </source>
</evidence>
<feature type="domain" description="T-Q ester bond containing" evidence="3">
    <location>
        <begin position="209"/>
        <end position="318"/>
    </location>
</feature>
<feature type="domain" description="T-Q ester bond containing" evidence="3">
    <location>
        <begin position="451"/>
        <end position="575"/>
    </location>
</feature>
<dbReference type="Gene3D" id="2.60.40.3930">
    <property type="match status" value="4"/>
</dbReference>
<reference evidence="4 5" key="1">
    <citation type="submission" date="2019-09" db="EMBL/GenBank/DDBJ databases">
        <title>Bifidobacterium canis sp. nov., isolated from the digestive tract of German Shepherd dog puppy.</title>
        <authorList>
            <person name="Bunesova V."/>
        </authorList>
    </citation>
    <scope>NUCLEOTIDE SEQUENCE [LARGE SCALE GENOMIC DNA]</scope>
    <source>
        <strain evidence="4 5">GSD1FS</strain>
    </source>
</reference>
<feature type="region of interest" description="Disordered" evidence="1">
    <location>
        <begin position="38"/>
        <end position="68"/>
    </location>
</feature>
<evidence type="ECO:0000313" key="5">
    <source>
        <dbReference type="Proteomes" id="UP000487882"/>
    </source>
</evidence>
<keyword evidence="2" id="KW-0812">Transmembrane</keyword>
<comment type="caution">
    <text evidence="4">The sequence shown here is derived from an EMBL/GenBank/DDBJ whole genome shotgun (WGS) entry which is preliminary data.</text>
</comment>
<feature type="domain" description="T-Q ester bond containing" evidence="3">
    <location>
        <begin position="577"/>
        <end position="692"/>
    </location>
</feature>
<organism evidence="4 5">
    <name type="scientific">Bifidobacterium canis</name>
    <dbReference type="NCBI Taxonomy" id="2610880"/>
    <lineage>
        <taxon>Bacteria</taxon>
        <taxon>Bacillati</taxon>
        <taxon>Actinomycetota</taxon>
        <taxon>Actinomycetes</taxon>
        <taxon>Bifidobacteriales</taxon>
        <taxon>Bifidobacteriaceae</taxon>
        <taxon>Bifidobacterium</taxon>
    </lineage>
</organism>
<feature type="domain" description="T-Q ester bond containing" evidence="3">
    <location>
        <begin position="320"/>
        <end position="448"/>
    </location>
</feature>
<protein>
    <submittedName>
        <fullName evidence="4">Adhesin</fullName>
    </submittedName>
</protein>
<dbReference type="RefSeq" id="WP_196425055.1">
    <property type="nucleotide sequence ID" value="NZ_WNLP01000007.1"/>
</dbReference>
<keyword evidence="5" id="KW-1185">Reference proteome</keyword>
<keyword evidence="2" id="KW-1133">Transmembrane helix</keyword>